<protein>
    <submittedName>
        <fullName evidence="1">Uncharacterized protein</fullName>
    </submittedName>
</protein>
<sequence length="218" mass="24412">MPLQNRVDPFGDIHAVDARGMFTGNRGVIHDPTTRRLLKRRWSTNAWIICECEFRGRKREVMGRNAPGGGAGWTELFFLDEVTALSAGHRPCFYCRRERAREFAARIGEAFETAPPRAPEIDARLHRERLASGGPPVAIDRSELEELPDGAMVFQNGSCFAKRESRLWAWTFRGYGDAWHYAELAALDIWLATPATTIAALKAGYKPVWHESAGGVKA</sequence>
<dbReference type="Proteomes" id="UP000281647">
    <property type="component" value="Unassembled WGS sequence"/>
</dbReference>
<accession>A0A432VAD0</accession>
<dbReference type="EMBL" id="RKST01000003">
    <property type="protein sequence ID" value="RUM99104.1"/>
    <property type="molecule type" value="Genomic_DNA"/>
</dbReference>
<dbReference type="AlphaFoldDB" id="A0A432VAD0"/>
<gene>
    <name evidence="1" type="ORF">EET67_05585</name>
</gene>
<dbReference type="RefSeq" id="WP_128624608.1">
    <property type="nucleotide sequence ID" value="NZ_ML133508.1"/>
</dbReference>
<reference evidence="1 2" key="1">
    <citation type="submission" date="2018-11" db="EMBL/GenBank/DDBJ databases">
        <title>Pseudaminobacter arsenicus sp. nov., an arsenic-resistant bacterium isolated from arsenic-rich aquifers.</title>
        <authorList>
            <person name="Mu Y."/>
        </authorList>
    </citation>
    <scope>NUCLEOTIDE SEQUENCE [LARGE SCALE GENOMIC DNA]</scope>
    <source>
        <strain evidence="1 2">CB3</strain>
    </source>
</reference>
<comment type="caution">
    <text evidence="1">The sequence shown here is derived from an EMBL/GenBank/DDBJ whole genome shotgun (WGS) entry which is preliminary data.</text>
</comment>
<evidence type="ECO:0000313" key="2">
    <source>
        <dbReference type="Proteomes" id="UP000281647"/>
    </source>
</evidence>
<keyword evidence="2" id="KW-1185">Reference proteome</keyword>
<name>A0A432VAD0_9HYPH</name>
<evidence type="ECO:0000313" key="1">
    <source>
        <dbReference type="EMBL" id="RUM99104.1"/>
    </source>
</evidence>
<dbReference type="OrthoDB" id="894286at2"/>
<proteinExistence type="predicted"/>
<organism evidence="1 2">
    <name type="scientific">Borborobacter arsenicus</name>
    <dbReference type="NCBI Taxonomy" id="1851146"/>
    <lineage>
        <taxon>Bacteria</taxon>
        <taxon>Pseudomonadati</taxon>
        <taxon>Pseudomonadota</taxon>
        <taxon>Alphaproteobacteria</taxon>
        <taxon>Hyphomicrobiales</taxon>
        <taxon>Phyllobacteriaceae</taxon>
        <taxon>Borborobacter</taxon>
    </lineage>
</organism>